<evidence type="ECO:0000259" key="5">
    <source>
        <dbReference type="PROSITE" id="PS50212"/>
    </source>
</evidence>
<feature type="region of interest" description="Disordered" evidence="3">
    <location>
        <begin position="1608"/>
        <end position="1630"/>
    </location>
</feature>
<dbReference type="GO" id="GO:0005886">
    <property type="term" value="C:plasma membrane"/>
    <property type="evidence" value="ECO:0007669"/>
    <property type="project" value="TreeGrafter"/>
</dbReference>
<dbReference type="PANTHER" id="PTHR23113">
    <property type="entry name" value="GUANINE NUCLEOTIDE EXCHANGE FACTOR"/>
    <property type="match status" value="1"/>
</dbReference>
<feature type="compositionally biased region" description="Polar residues" evidence="3">
    <location>
        <begin position="29"/>
        <end position="44"/>
    </location>
</feature>
<dbReference type="InterPro" id="IPR001895">
    <property type="entry name" value="RASGEF_cat_dom"/>
</dbReference>
<feature type="region of interest" description="Disordered" evidence="3">
    <location>
        <begin position="25"/>
        <end position="44"/>
    </location>
</feature>
<dbReference type="InterPro" id="IPR036964">
    <property type="entry name" value="RASGEF_cat_dom_sf"/>
</dbReference>
<evidence type="ECO:0000313" key="7">
    <source>
        <dbReference type="Proteomes" id="UP000193920"/>
    </source>
</evidence>
<feature type="compositionally biased region" description="Low complexity" evidence="3">
    <location>
        <begin position="1684"/>
        <end position="1699"/>
    </location>
</feature>
<feature type="domain" description="Ras-GEF" evidence="4">
    <location>
        <begin position="1180"/>
        <end position="1438"/>
    </location>
</feature>
<feature type="region of interest" description="Disordered" evidence="3">
    <location>
        <begin position="550"/>
        <end position="575"/>
    </location>
</feature>
<dbReference type="PANTHER" id="PTHR23113:SF368">
    <property type="entry name" value="CELL DIVISION CONTROL PROTEIN 25"/>
    <property type="match status" value="1"/>
</dbReference>
<sequence>MEQQISNSQKNSVNIPPVSSIPSPLSGPYQYSATTPTSSSIPLTNSHNLRTSSFKLGQNNLYNTNSFNTTVSTSPFMISSPSKSRVNSSSSTPNIDINNIDLISLINQCPSSVNIWDSIQSIVQSINKELPNNQLLSIPISGASSITSSAQSVPSNSSSNRGIYSIPINSNSSKEKEELLDQFRQQQINHINQLNANLMKYNNKDDYNRSNSNNNTSNYYDESKLNFISSKEDNKSANSLGSSLKINSPQLNNILTPNLLDANSKYEIQKSYRASINPLTLNRNGSLKASIYSGNDMDQENIFLTETSPKLQVPGNDKTIDEKIASSYSLNELKNSSVLEAVDDNHYNYDIDFDDLENKLIIDIPIEINPVIEKIRGLRKNREIQLMIDKISEYCEEKLQRIANTLLYDIEMCITEILVLAPFVLSKVSYILDPTYSQDIINSSTTSNFMRSTTSLLSYTKIVLALHDTWYLNGPQDIDIKVTQGICSKLLEAISSIRRKVDRIKMKSEGKEAKNNLQASYPQLISTCYFYVTLLDDLMNSIVKIDSLSTSSTLNRKSPDPIALLSRQRHPPRGESLSVQYKLTENSKKIENFINRVEVGSKKLNMEKNLKTINTNDTKDIPTHDILSMSYINNKNKGGNNLIRNEHVYMQDGQFTYKKNNNTSRNTYTEIKNINNNNHYKEQYDDEERSEDDQENNKRKKYATFINLDENENIIQKYKQENNIIEEEDEEDQQQQLLASKQEKLNENEAYYISRIKNYKLENNYDPISSQSTPIIDSAEHISNENNYNELDMSTLNYKASISNNNLHKNYIEEDDENDYENDEAYYTYILQKNRKNKFKGRTLTKTSSSSEITEQQQQLLSEPKVEHSGAIDNEMSYLDNGNKTITIYKETKNSELNVKNVEKKDEKSKHDHKKSLSEEKSFKKKLLRYERKQIRKEIEASEKRSVIFDDIKYFRRNQNSFNIKNFVNQSEASTDNSYFSNKYAINKGTIYFFEEGREVIGFEVTSEKISIVSGTVEKLLLRLANESTYNEEYVDTFIQYHQFFISSVDLMHNLIARFNVQLENKEDADEQKFNKWRKQIQLKVIYALNRWISIQYNCFVKNALVHALLEYFISAIWSSGFKNEADRLKRNATKIILSSSAKYRNLPFNLIPIRNLTDDDISREITINLTNSSILYDFDSKTIAKYLCVVDQEIFSVVTWHDIASKLSNSYKNEEFEFIKPSLRFRYEKEIEEDKKFDENPIDLMTKRSNLIRNWVAMEICSVQNIKTRKYLIRKFIEIAKYSREFNNFHSALFIVSGLLSPPVQRLKQTWELINNKEITTLNNLEKLLSPVSNMKYYRKAIAMAKGPVVPFFPIIMKDFRFIIDGNPTFKTLPSGVELVNFERYKIMNKVLNTIKKYSTEKYPFTQTFLPIIQRLPVLMKKKNRTLLTKDYISDPKRNSSGSGTNTYASSQQTYHLSPVQTPSIPSNSDTPTLFSPDLQSPNLSYANKSQVYLPNQSQGLFSLTLNPHHSFQNITNNAFSLFHNHNSSSLPTDEIEDIAVYIESRLYGKGFCSLSLSSLTSTFLNNPSLNSTSTYNKTTPLNVNTVNSNIDNDNINNINNINSNNNNNVNNISSNNVNSNNSGNTNNNSSLNDLNEIMTINNSLYLDDNILTHILCSEFEIQNQKIAYDLSLACEPPNSVSTSSSSSTFIPSSPKTSNDGSFSPSSIKISYQKYINDTSTTKLNFITNTLNEDSMEASLAEKSLSIILNTNPKIKNFDYKTNEIEDGMENEAEVNVNLSKIIPNDIHMNLPETQTKN</sequence>
<feature type="compositionally biased region" description="Polar residues" evidence="3">
    <location>
        <begin position="1440"/>
        <end position="1481"/>
    </location>
</feature>
<dbReference type="PROSITE" id="PS50212">
    <property type="entry name" value="RASGEF_NTER"/>
    <property type="match status" value="1"/>
</dbReference>
<feature type="region of interest" description="Disordered" evidence="3">
    <location>
        <begin position="901"/>
        <end position="920"/>
    </location>
</feature>
<feature type="region of interest" description="Disordered" evidence="3">
    <location>
        <begin position="672"/>
        <end position="697"/>
    </location>
</feature>
<dbReference type="CDD" id="cd06224">
    <property type="entry name" value="REM"/>
    <property type="match status" value="1"/>
</dbReference>
<keyword evidence="7" id="KW-1185">Reference proteome</keyword>
<dbReference type="GO" id="GO:0005085">
    <property type="term" value="F:guanyl-nucleotide exchange factor activity"/>
    <property type="evidence" value="ECO:0007669"/>
    <property type="project" value="UniProtKB-KW"/>
</dbReference>
<reference evidence="6 7" key="1">
    <citation type="submission" date="2016-08" db="EMBL/GenBank/DDBJ databases">
        <title>A Parts List for Fungal Cellulosomes Revealed by Comparative Genomics.</title>
        <authorList>
            <consortium name="DOE Joint Genome Institute"/>
            <person name="Haitjema C.H."/>
            <person name="Gilmore S.P."/>
            <person name="Henske J.K."/>
            <person name="Solomon K.V."/>
            <person name="De Groot R."/>
            <person name="Kuo A."/>
            <person name="Mondo S.J."/>
            <person name="Salamov A.A."/>
            <person name="Labutti K."/>
            <person name="Zhao Z."/>
            <person name="Chiniquy J."/>
            <person name="Barry K."/>
            <person name="Brewer H.M."/>
            <person name="Purvine S.O."/>
            <person name="Wright A.T."/>
            <person name="Boxma B."/>
            <person name="Van Alen T."/>
            <person name="Hackstein J.H."/>
            <person name="Baker S.E."/>
            <person name="Grigoriev I.V."/>
            <person name="O'Malley M.A."/>
        </authorList>
    </citation>
    <scope>NUCLEOTIDE SEQUENCE [LARGE SCALE GENOMIC DNA]</scope>
    <source>
        <strain evidence="6 7">G1</strain>
    </source>
</reference>
<dbReference type="Pfam" id="PF00617">
    <property type="entry name" value="RasGEF"/>
    <property type="match status" value="1"/>
</dbReference>
<dbReference type="GO" id="GO:0007265">
    <property type="term" value="P:Ras protein signal transduction"/>
    <property type="evidence" value="ECO:0007669"/>
    <property type="project" value="TreeGrafter"/>
</dbReference>
<protein>
    <submittedName>
        <fullName evidence="6">Ras GEF</fullName>
    </submittedName>
</protein>
<evidence type="ECO:0000256" key="1">
    <source>
        <dbReference type="ARBA" id="ARBA00022658"/>
    </source>
</evidence>
<name>A0A1Y2AE37_9FUNG</name>
<dbReference type="Gene3D" id="1.10.840.10">
    <property type="entry name" value="Ras guanine-nucleotide exchange factors catalytic domain"/>
    <property type="match status" value="1"/>
</dbReference>
<dbReference type="OrthoDB" id="546434at2759"/>
<feature type="region of interest" description="Disordered" evidence="3">
    <location>
        <begin position="1432"/>
        <end position="1481"/>
    </location>
</feature>
<evidence type="ECO:0000256" key="2">
    <source>
        <dbReference type="PROSITE-ProRule" id="PRU00168"/>
    </source>
</evidence>
<feature type="region of interest" description="Disordered" evidence="3">
    <location>
        <begin position="1684"/>
        <end position="1704"/>
    </location>
</feature>
<dbReference type="Pfam" id="PF00618">
    <property type="entry name" value="RasGEF_N"/>
    <property type="match status" value="1"/>
</dbReference>
<accession>A0A1Y2AE37</accession>
<dbReference type="InterPro" id="IPR023578">
    <property type="entry name" value="Ras_GEF_dom_sf"/>
</dbReference>
<feature type="domain" description="N-terminal Ras-GEF" evidence="5">
    <location>
        <begin position="1008"/>
        <end position="1137"/>
    </location>
</feature>
<feature type="compositionally biased region" description="Low complexity" evidence="3">
    <location>
        <begin position="147"/>
        <end position="159"/>
    </location>
</feature>
<dbReference type="STRING" id="1754190.A0A1Y2AE37"/>
<feature type="region of interest" description="Disordered" evidence="3">
    <location>
        <begin position="147"/>
        <end position="168"/>
    </location>
</feature>
<feature type="compositionally biased region" description="Acidic residues" evidence="3">
    <location>
        <begin position="684"/>
        <end position="694"/>
    </location>
</feature>
<dbReference type="InterPro" id="IPR000651">
    <property type="entry name" value="Ras-like_Gua-exchang_fac_N"/>
</dbReference>
<dbReference type="SMART" id="SM00147">
    <property type="entry name" value="RasGEF"/>
    <property type="match status" value="1"/>
</dbReference>
<dbReference type="EMBL" id="MCOG01000281">
    <property type="protein sequence ID" value="ORY20734.1"/>
    <property type="molecule type" value="Genomic_DNA"/>
</dbReference>
<dbReference type="SUPFAM" id="SSF48366">
    <property type="entry name" value="Ras GEF"/>
    <property type="match status" value="1"/>
</dbReference>
<dbReference type="PROSITE" id="PS50009">
    <property type="entry name" value="RASGEF_CAT"/>
    <property type="match status" value="1"/>
</dbReference>
<dbReference type="InterPro" id="IPR008937">
    <property type="entry name" value="Ras-like_GEF"/>
</dbReference>
<dbReference type="Gene3D" id="1.20.870.10">
    <property type="entry name" value="Son of sevenless (SoS) protein Chain: S domain 1"/>
    <property type="match status" value="1"/>
</dbReference>
<comment type="caution">
    <text evidence="6">The sequence shown here is derived from an EMBL/GenBank/DDBJ whole genome shotgun (WGS) entry which is preliminary data.</text>
</comment>
<gene>
    <name evidence="6" type="ORF">LY90DRAFT_391079</name>
</gene>
<dbReference type="SMART" id="SM00229">
    <property type="entry name" value="RasGEFN"/>
    <property type="match status" value="1"/>
</dbReference>
<evidence type="ECO:0000256" key="3">
    <source>
        <dbReference type="SAM" id="MobiDB-lite"/>
    </source>
</evidence>
<keyword evidence="1 2" id="KW-0344">Guanine-nucleotide releasing factor</keyword>
<organism evidence="6 7">
    <name type="scientific">Neocallimastix californiae</name>
    <dbReference type="NCBI Taxonomy" id="1754190"/>
    <lineage>
        <taxon>Eukaryota</taxon>
        <taxon>Fungi</taxon>
        <taxon>Fungi incertae sedis</taxon>
        <taxon>Chytridiomycota</taxon>
        <taxon>Chytridiomycota incertae sedis</taxon>
        <taxon>Neocallimastigomycetes</taxon>
        <taxon>Neocallimastigales</taxon>
        <taxon>Neocallimastigaceae</taxon>
        <taxon>Neocallimastix</taxon>
    </lineage>
</organism>
<proteinExistence type="predicted"/>
<evidence type="ECO:0000313" key="6">
    <source>
        <dbReference type="EMBL" id="ORY20734.1"/>
    </source>
</evidence>
<evidence type="ECO:0000259" key="4">
    <source>
        <dbReference type="PROSITE" id="PS50009"/>
    </source>
</evidence>
<dbReference type="Proteomes" id="UP000193920">
    <property type="component" value="Unassembled WGS sequence"/>
</dbReference>